<name>A0A6J7WU41_9CAUD</name>
<protein>
    <submittedName>
        <fullName evidence="1">Uncharacterized protein</fullName>
    </submittedName>
</protein>
<accession>A0A6J7WU41</accession>
<dbReference type="EMBL" id="LR798285">
    <property type="protein sequence ID" value="CAB5220338.1"/>
    <property type="molecule type" value="Genomic_DNA"/>
</dbReference>
<sequence length="79" mass="8643">MKMTTTDFAAVINSMQEGKAMTPTILRHIMQKSAAEMEAEVDVEAAAREYEATYGVRMLDNTGWGVNAAAFEAEIKRAA</sequence>
<proteinExistence type="predicted"/>
<organism evidence="1">
    <name type="scientific">uncultured Caudovirales phage</name>
    <dbReference type="NCBI Taxonomy" id="2100421"/>
    <lineage>
        <taxon>Viruses</taxon>
        <taxon>Duplodnaviria</taxon>
        <taxon>Heunggongvirae</taxon>
        <taxon>Uroviricota</taxon>
        <taxon>Caudoviricetes</taxon>
        <taxon>Peduoviridae</taxon>
        <taxon>Maltschvirus</taxon>
        <taxon>Maltschvirus maltsch</taxon>
    </lineage>
</organism>
<reference evidence="1" key="1">
    <citation type="submission" date="2020-05" db="EMBL/GenBank/DDBJ databases">
        <authorList>
            <person name="Chiriac C."/>
            <person name="Salcher M."/>
            <person name="Ghai R."/>
            <person name="Kavagutti S V."/>
        </authorList>
    </citation>
    <scope>NUCLEOTIDE SEQUENCE</scope>
</reference>
<evidence type="ECO:0000313" key="1">
    <source>
        <dbReference type="EMBL" id="CAB5220338.1"/>
    </source>
</evidence>
<gene>
    <name evidence="1" type="ORF">UFOVP233_51</name>
</gene>